<dbReference type="EMBL" id="MK521812">
    <property type="protein sequence ID" value="QEQ91206.1"/>
    <property type="molecule type" value="mRNA"/>
</dbReference>
<evidence type="ECO:0000256" key="1">
    <source>
        <dbReference type="ARBA" id="ARBA00004123"/>
    </source>
</evidence>
<dbReference type="InterPro" id="IPR050142">
    <property type="entry name" value="MADS-box/MEF2_TF"/>
</dbReference>
<evidence type="ECO:0000256" key="3">
    <source>
        <dbReference type="ARBA" id="ARBA00023125"/>
    </source>
</evidence>
<dbReference type="InterPro" id="IPR036879">
    <property type="entry name" value="TF_MADSbox_sf"/>
</dbReference>
<protein>
    <submittedName>
        <fullName evidence="8">Short vegetative phase protein</fullName>
    </submittedName>
</protein>
<dbReference type="GO" id="GO:0005634">
    <property type="term" value="C:nucleus"/>
    <property type="evidence" value="ECO:0007669"/>
    <property type="project" value="UniProtKB-SubCell"/>
</dbReference>
<keyword evidence="2" id="KW-0805">Transcription regulation</keyword>
<feature type="domain" description="MADS-box" evidence="6">
    <location>
        <begin position="1"/>
        <end position="61"/>
    </location>
</feature>
<name>A0A5J6D150_MANIN</name>
<reference evidence="8" key="1">
    <citation type="submission" date="2019-02" db="EMBL/GenBank/DDBJ databases">
        <authorList>
            <person name="Patil S.I."/>
            <person name="Vyavahare S.N."/>
            <person name="Deshmukh P.K."/>
            <person name="Abdul A."/>
            <person name="Krishna B."/>
            <person name="Sane P.V."/>
        </authorList>
    </citation>
    <scope>NUCLEOTIDE SEQUENCE</scope>
</reference>
<comment type="subcellular location">
    <subcellularLocation>
        <location evidence="1">Nucleus</location>
    </subcellularLocation>
</comment>
<dbReference type="GO" id="GO:0045944">
    <property type="term" value="P:positive regulation of transcription by RNA polymerase II"/>
    <property type="evidence" value="ECO:0007669"/>
    <property type="project" value="InterPro"/>
</dbReference>
<dbReference type="InterPro" id="IPR002487">
    <property type="entry name" value="TF_Kbox"/>
</dbReference>
<gene>
    <name evidence="8" type="primary">SVP</name>
</gene>
<sequence length="158" mass="18233">MTRQKIEIKKIVNPSARQVTFSKRRRGLFKKAQELFTICDVEIAVIVFSTTGKLFEYCRSSVKHIIERYHSVQSQRAYKLSHPYLELKLESSTYAMLSMEMAEKTHELRQMKGEDLQGLDIEQLKQLENALQGGLSRVLEIKGDRLVKEIEALTNKGS</sequence>
<dbReference type="Pfam" id="PF00319">
    <property type="entry name" value="SRF-TF"/>
    <property type="match status" value="1"/>
</dbReference>
<dbReference type="PANTHER" id="PTHR48019">
    <property type="entry name" value="SERUM RESPONSE FACTOR HOMOLOG"/>
    <property type="match status" value="1"/>
</dbReference>
<accession>A0A5J6D150</accession>
<evidence type="ECO:0000256" key="2">
    <source>
        <dbReference type="ARBA" id="ARBA00023015"/>
    </source>
</evidence>
<dbReference type="SUPFAM" id="SSF55455">
    <property type="entry name" value="SRF-like"/>
    <property type="match status" value="1"/>
</dbReference>
<evidence type="ECO:0000256" key="4">
    <source>
        <dbReference type="ARBA" id="ARBA00023163"/>
    </source>
</evidence>
<dbReference type="InterPro" id="IPR033896">
    <property type="entry name" value="MEF2-like_N"/>
</dbReference>
<dbReference type="CDD" id="cd00265">
    <property type="entry name" value="MADS_MEF2_like"/>
    <property type="match status" value="1"/>
</dbReference>
<dbReference type="GO" id="GO:0000977">
    <property type="term" value="F:RNA polymerase II transcription regulatory region sequence-specific DNA binding"/>
    <property type="evidence" value="ECO:0007669"/>
    <property type="project" value="InterPro"/>
</dbReference>
<keyword evidence="3" id="KW-0238">DNA-binding</keyword>
<dbReference type="PROSITE" id="PS50066">
    <property type="entry name" value="MADS_BOX_2"/>
    <property type="match status" value="1"/>
</dbReference>
<dbReference type="AlphaFoldDB" id="A0A5J6D150"/>
<evidence type="ECO:0000256" key="5">
    <source>
        <dbReference type="ARBA" id="ARBA00023242"/>
    </source>
</evidence>
<evidence type="ECO:0000259" key="6">
    <source>
        <dbReference type="PROSITE" id="PS50066"/>
    </source>
</evidence>
<organism evidence="8">
    <name type="scientific">Mangifera indica</name>
    <name type="common">Mango</name>
    <dbReference type="NCBI Taxonomy" id="29780"/>
    <lineage>
        <taxon>Eukaryota</taxon>
        <taxon>Viridiplantae</taxon>
        <taxon>Streptophyta</taxon>
        <taxon>Embryophyta</taxon>
        <taxon>Tracheophyta</taxon>
        <taxon>Spermatophyta</taxon>
        <taxon>Magnoliopsida</taxon>
        <taxon>eudicotyledons</taxon>
        <taxon>Gunneridae</taxon>
        <taxon>Pentapetalae</taxon>
        <taxon>rosids</taxon>
        <taxon>malvids</taxon>
        <taxon>Sapindales</taxon>
        <taxon>Anacardiaceae</taxon>
        <taxon>Mangifera</taxon>
    </lineage>
</organism>
<evidence type="ECO:0000259" key="7">
    <source>
        <dbReference type="PROSITE" id="PS51297"/>
    </source>
</evidence>
<keyword evidence="4" id="KW-0804">Transcription</keyword>
<dbReference type="PRINTS" id="PR00404">
    <property type="entry name" value="MADSDOMAIN"/>
</dbReference>
<evidence type="ECO:0000313" key="8">
    <source>
        <dbReference type="EMBL" id="QEQ91206.1"/>
    </source>
</evidence>
<keyword evidence="5" id="KW-0539">Nucleus</keyword>
<dbReference type="Pfam" id="PF01486">
    <property type="entry name" value="K-box"/>
    <property type="match status" value="1"/>
</dbReference>
<dbReference type="SMART" id="SM00432">
    <property type="entry name" value="MADS"/>
    <property type="match status" value="1"/>
</dbReference>
<dbReference type="PROSITE" id="PS51297">
    <property type="entry name" value="K_BOX"/>
    <property type="match status" value="1"/>
</dbReference>
<dbReference type="InterPro" id="IPR002100">
    <property type="entry name" value="TF_MADSbox"/>
</dbReference>
<feature type="domain" description="K-box" evidence="7">
    <location>
        <begin position="87"/>
        <end position="158"/>
    </location>
</feature>
<dbReference type="Gene3D" id="3.40.1810.10">
    <property type="entry name" value="Transcription factor, MADS-box"/>
    <property type="match status" value="1"/>
</dbReference>
<dbReference type="GO" id="GO:0046983">
    <property type="term" value="F:protein dimerization activity"/>
    <property type="evidence" value="ECO:0007669"/>
    <property type="project" value="InterPro"/>
</dbReference>
<dbReference type="FunFam" id="3.40.1810.10:FF:000006">
    <property type="entry name" value="Agamous-like MADS-box protein AGL62"/>
    <property type="match status" value="1"/>
</dbReference>
<proteinExistence type="evidence at transcript level"/>
<dbReference type="GO" id="GO:0003700">
    <property type="term" value="F:DNA-binding transcription factor activity"/>
    <property type="evidence" value="ECO:0007669"/>
    <property type="project" value="InterPro"/>
</dbReference>